<accession>A0AAV4SJ14</accession>
<dbReference type="EMBL" id="BPLR01009650">
    <property type="protein sequence ID" value="GIY33517.1"/>
    <property type="molecule type" value="Genomic_DNA"/>
</dbReference>
<dbReference type="AlphaFoldDB" id="A0AAV4SJ14"/>
<gene>
    <name evidence="1" type="ORF">CEXT_241781</name>
</gene>
<dbReference type="Proteomes" id="UP001054945">
    <property type="component" value="Unassembled WGS sequence"/>
</dbReference>
<sequence length="156" mass="17542">MKPLIPVHFIFSLRKPNGLFLPLFGNKNFSPFPSKVASSATKIKVQKVKLPVTPVDAGFQIVSQIPINLTCRARNAFRLKHFSTCLELIRFFTEDNASSQFALEGEECFQIETLSTRLELIRSFTGDNASSQFAPVVNLARQSSFRAKYSTRRALV</sequence>
<proteinExistence type="predicted"/>
<reference evidence="1 2" key="1">
    <citation type="submission" date="2021-06" db="EMBL/GenBank/DDBJ databases">
        <title>Caerostris extrusa draft genome.</title>
        <authorList>
            <person name="Kono N."/>
            <person name="Arakawa K."/>
        </authorList>
    </citation>
    <scope>NUCLEOTIDE SEQUENCE [LARGE SCALE GENOMIC DNA]</scope>
</reference>
<protein>
    <submittedName>
        <fullName evidence="1">Uncharacterized protein</fullName>
    </submittedName>
</protein>
<evidence type="ECO:0000313" key="1">
    <source>
        <dbReference type="EMBL" id="GIY33517.1"/>
    </source>
</evidence>
<evidence type="ECO:0000313" key="2">
    <source>
        <dbReference type="Proteomes" id="UP001054945"/>
    </source>
</evidence>
<name>A0AAV4SJ14_CAEEX</name>
<comment type="caution">
    <text evidence="1">The sequence shown here is derived from an EMBL/GenBank/DDBJ whole genome shotgun (WGS) entry which is preliminary data.</text>
</comment>
<keyword evidence="2" id="KW-1185">Reference proteome</keyword>
<organism evidence="1 2">
    <name type="scientific">Caerostris extrusa</name>
    <name type="common">Bark spider</name>
    <name type="synonym">Caerostris bankana</name>
    <dbReference type="NCBI Taxonomy" id="172846"/>
    <lineage>
        <taxon>Eukaryota</taxon>
        <taxon>Metazoa</taxon>
        <taxon>Ecdysozoa</taxon>
        <taxon>Arthropoda</taxon>
        <taxon>Chelicerata</taxon>
        <taxon>Arachnida</taxon>
        <taxon>Araneae</taxon>
        <taxon>Araneomorphae</taxon>
        <taxon>Entelegynae</taxon>
        <taxon>Araneoidea</taxon>
        <taxon>Araneidae</taxon>
        <taxon>Caerostris</taxon>
    </lineage>
</organism>